<keyword evidence="2" id="KW-0614">Plasmid</keyword>
<reference evidence="2" key="2">
    <citation type="journal article" date="2016" name="Antimicrob. Agents Chemother.">
        <title>Complete Sequences of Multidrug Resistance Plasmids Bearing rmtD1 and rmtD2 16S rRNA Methyltransferase Genes.</title>
        <authorList>
            <person name="Bueno M.F."/>
            <person name="Francisco G.R."/>
            <person name="de Oliveira Garcia D."/>
            <person name="Doi Y."/>
        </authorList>
    </citation>
    <scope>NUCLEOTIDE SEQUENCE</scope>
    <source>
        <strain evidence="2">Kp2964</strain>
        <plasmid evidence="2">2964TF</plasmid>
    </source>
</reference>
<dbReference type="AlphaFoldDB" id="A0A0U3J815"/>
<sequence length="49" mass="5402">MVEGKERMSAVASQRKAPQAKAHCGAYRVPSKLPKKSRQWALLPLIGNI</sequence>
<feature type="region of interest" description="Disordered" evidence="1">
    <location>
        <begin position="1"/>
        <end position="23"/>
    </location>
</feature>
<evidence type="ECO:0000256" key="1">
    <source>
        <dbReference type="SAM" id="MobiDB-lite"/>
    </source>
</evidence>
<protein>
    <submittedName>
        <fullName evidence="2">Uncharacterized protein</fullName>
    </submittedName>
</protein>
<proteinExistence type="predicted"/>
<geneLocation type="plasmid" evidence="2">
    <name>2964TF</name>
</geneLocation>
<organism evidence="2">
    <name type="scientific">Klebsiella pneumoniae</name>
    <dbReference type="NCBI Taxonomy" id="573"/>
    <lineage>
        <taxon>Bacteria</taxon>
        <taxon>Pseudomonadati</taxon>
        <taxon>Pseudomonadota</taxon>
        <taxon>Gammaproteobacteria</taxon>
        <taxon>Enterobacterales</taxon>
        <taxon>Enterobacteriaceae</taxon>
        <taxon>Klebsiella/Raoultella group</taxon>
        <taxon>Klebsiella</taxon>
        <taxon>Klebsiella pneumoniae complex</taxon>
    </lineage>
</organism>
<name>A0A0U3J815_KLEPN</name>
<reference evidence="2" key="1">
    <citation type="submission" date="2015-10" db="EMBL/GenBank/DDBJ databases">
        <authorList>
            <person name="Bueno M.F.C."/>
            <person name="Francisco G.R."/>
            <person name="Doi Y."/>
            <person name="Garcia D.O."/>
        </authorList>
    </citation>
    <scope>NUCLEOTIDE SEQUENCE</scope>
    <source>
        <strain evidence="2">Kp2964</strain>
        <plasmid evidence="2">2964TF</plasmid>
    </source>
</reference>
<evidence type="ECO:0000313" key="2">
    <source>
        <dbReference type="EMBL" id="ALU64842.1"/>
    </source>
</evidence>
<accession>A0A0U3J815</accession>
<dbReference type="EMBL" id="KT935446">
    <property type="protein sequence ID" value="ALU64842.1"/>
    <property type="molecule type" value="Genomic_DNA"/>
</dbReference>